<dbReference type="OrthoDB" id="25818at2759"/>
<keyword evidence="4" id="KW-1185">Reference proteome</keyword>
<dbReference type="PROSITE" id="PS00101">
    <property type="entry name" value="HEXAPEP_TRANSFERASES"/>
    <property type="match status" value="1"/>
</dbReference>
<dbReference type="InterPro" id="IPR051159">
    <property type="entry name" value="Hexapeptide_acetyltransf"/>
</dbReference>
<sequence>MSSTSILESNFTTTTTTTTTTSLNVLDGSTTPNSNEVRQLLSEITQTPIDDTVNIFTPLYINYGKNLRIGTNVFINFDCVFLDLGGITIENDVFIAPRVSLLSESHPISPSERHTLTTGHIHIKSNVWIGANATILAGVTVGEGAVVAAGSVVSKDVPPNCVVGSTPAKVIKQLK</sequence>
<gene>
    <name evidence="3" type="ORF">I9W82_004017</name>
</gene>
<proteinExistence type="inferred from homology"/>
<dbReference type="InterPro" id="IPR011004">
    <property type="entry name" value="Trimer_LpxA-like_sf"/>
</dbReference>
<evidence type="ECO:0000313" key="4">
    <source>
        <dbReference type="Proteomes" id="UP000669133"/>
    </source>
</evidence>
<dbReference type="GeneID" id="93652646"/>
<accession>A0A8H8DA86</accession>
<evidence type="ECO:0008006" key="5">
    <source>
        <dbReference type="Google" id="ProtNLM"/>
    </source>
</evidence>
<dbReference type="InterPro" id="IPR018357">
    <property type="entry name" value="Hexapep_transf_CS"/>
</dbReference>
<dbReference type="GO" id="GO:0008374">
    <property type="term" value="F:O-acyltransferase activity"/>
    <property type="evidence" value="ECO:0007669"/>
    <property type="project" value="TreeGrafter"/>
</dbReference>
<dbReference type="AlphaFoldDB" id="A0A8H8DA86"/>
<keyword evidence="2" id="KW-0808">Transferase</keyword>
<dbReference type="InterPro" id="IPR001451">
    <property type="entry name" value="Hexapep"/>
</dbReference>
<evidence type="ECO:0000256" key="2">
    <source>
        <dbReference type="ARBA" id="ARBA00022679"/>
    </source>
</evidence>
<dbReference type="Gene3D" id="2.160.10.10">
    <property type="entry name" value="Hexapeptide repeat proteins"/>
    <property type="match status" value="1"/>
</dbReference>
<comment type="similarity">
    <text evidence="1">Belongs to the transferase hexapeptide repeat family.</text>
</comment>
<dbReference type="PANTHER" id="PTHR23416:SF23">
    <property type="entry name" value="ACETYLTRANSFERASE C18B11.09C-RELATED"/>
    <property type="match status" value="1"/>
</dbReference>
<evidence type="ECO:0000313" key="3">
    <source>
        <dbReference type="EMBL" id="KAG5418489.1"/>
    </source>
</evidence>
<dbReference type="Proteomes" id="UP000669133">
    <property type="component" value="Unassembled WGS sequence"/>
</dbReference>
<dbReference type="RefSeq" id="XP_067547605.1">
    <property type="nucleotide sequence ID" value="XM_067693045.1"/>
</dbReference>
<organism evidence="3 4">
    <name type="scientific">Candida metapsilosis</name>
    <dbReference type="NCBI Taxonomy" id="273372"/>
    <lineage>
        <taxon>Eukaryota</taxon>
        <taxon>Fungi</taxon>
        <taxon>Dikarya</taxon>
        <taxon>Ascomycota</taxon>
        <taxon>Saccharomycotina</taxon>
        <taxon>Pichiomycetes</taxon>
        <taxon>Debaryomycetaceae</taxon>
        <taxon>Candida/Lodderomyces clade</taxon>
        <taxon>Candida</taxon>
    </lineage>
</organism>
<reference evidence="3 4" key="1">
    <citation type="submission" date="2020-12" db="EMBL/GenBank/DDBJ databases">
        <title>Effect of drift, selection, and recombination on the evolution of hybrid genomes in Candida yeast pathogens.</title>
        <authorList>
            <person name="Mixao V."/>
            <person name="Ksiezopolska E."/>
            <person name="Saus E."/>
            <person name="Boekhout T."/>
            <person name="Gacser A."/>
            <person name="Gabaldon T."/>
        </authorList>
    </citation>
    <scope>NUCLEOTIDE SEQUENCE [LARGE SCALE GENOMIC DNA]</scope>
    <source>
        <strain evidence="3 4">BP57</strain>
    </source>
</reference>
<dbReference type="PANTHER" id="PTHR23416">
    <property type="entry name" value="SIALIC ACID SYNTHASE-RELATED"/>
    <property type="match status" value="1"/>
</dbReference>
<dbReference type="Pfam" id="PF00132">
    <property type="entry name" value="Hexapep"/>
    <property type="match status" value="1"/>
</dbReference>
<protein>
    <recommendedName>
        <fullName evidence="5">Acetyltransferase</fullName>
    </recommendedName>
</protein>
<comment type="caution">
    <text evidence="3">The sequence shown here is derived from an EMBL/GenBank/DDBJ whole genome shotgun (WGS) entry which is preliminary data.</text>
</comment>
<name>A0A8H8DA86_9ASCO</name>
<evidence type="ECO:0000256" key="1">
    <source>
        <dbReference type="ARBA" id="ARBA00007274"/>
    </source>
</evidence>
<dbReference type="EMBL" id="JAEOAQ010000005">
    <property type="protein sequence ID" value="KAG5418489.1"/>
    <property type="molecule type" value="Genomic_DNA"/>
</dbReference>
<dbReference type="SUPFAM" id="SSF51161">
    <property type="entry name" value="Trimeric LpxA-like enzymes"/>
    <property type="match status" value="1"/>
</dbReference>